<dbReference type="InterPro" id="IPR014782">
    <property type="entry name" value="Peptidase_M1_dom"/>
</dbReference>
<dbReference type="Gene3D" id="3.30.2010.30">
    <property type="match status" value="1"/>
</dbReference>
<dbReference type="RefSeq" id="WP_046141611.1">
    <property type="nucleotide sequence ID" value="NZ_LAJG01000005.1"/>
</dbReference>
<evidence type="ECO:0000256" key="1">
    <source>
        <dbReference type="ARBA" id="ARBA00000098"/>
    </source>
</evidence>
<dbReference type="NCBIfam" id="TIGR02414">
    <property type="entry name" value="pepN_proteo"/>
    <property type="match status" value="1"/>
</dbReference>
<evidence type="ECO:0000256" key="3">
    <source>
        <dbReference type="ARBA" id="ARBA00010136"/>
    </source>
</evidence>
<comment type="cofactor">
    <cofactor evidence="2">
        <name>Zn(2+)</name>
        <dbReference type="ChEBI" id="CHEBI:29105"/>
    </cofactor>
</comment>
<dbReference type="OrthoDB" id="100605at2"/>
<dbReference type="FunFam" id="3.30.2010.30:FF:000002">
    <property type="entry name" value="Putative aminopeptidase N"/>
    <property type="match status" value="1"/>
</dbReference>
<comment type="caution">
    <text evidence="17">The sequence shown here is derived from an EMBL/GenBank/DDBJ whole genome shotgun (WGS) entry which is preliminary data.</text>
</comment>
<organism evidence="17 18">
    <name type="scientific">Devosia soli</name>
    <dbReference type="NCBI Taxonomy" id="361041"/>
    <lineage>
        <taxon>Bacteria</taxon>
        <taxon>Pseudomonadati</taxon>
        <taxon>Pseudomonadota</taxon>
        <taxon>Alphaproteobacteria</taxon>
        <taxon>Hyphomicrobiales</taxon>
        <taxon>Devosiaceae</taxon>
        <taxon>Devosia</taxon>
    </lineage>
</organism>
<accession>A0A0F5LG35</accession>
<name>A0A0F5LG35_9HYPH</name>
<keyword evidence="11" id="KW-0482">Metalloprotease</keyword>
<protein>
    <recommendedName>
        <fullName evidence="5 12">Aminopeptidase N</fullName>
        <ecNumber evidence="4 12">3.4.11.2</ecNumber>
    </recommendedName>
</protein>
<evidence type="ECO:0000256" key="12">
    <source>
        <dbReference type="NCBIfam" id="TIGR02414"/>
    </source>
</evidence>
<keyword evidence="8" id="KW-0479">Metal-binding</keyword>
<keyword evidence="18" id="KW-1185">Reference proteome</keyword>
<evidence type="ECO:0000256" key="5">
    <source>
        <dbReference type="ARBA" id="ARBA00015611"/>
    </source>
</evidence>
<dbReference type="FunFam" id="2.60.40.1840:FF:000001">
    <property type="entry name" value="Aminopeptidase N"/>
    <property type="match status" value="1"/>
</dbReference>
<evidence type="ECO:0000256" key="8">
    <source>
        <dbReference type="ARBA" id="ARBA00022723"/>
    </source>
</evidence>
<dbReference type="Pfam" id="PF11940">
    <property type="entry name" value="DUF3458"/>
    <property type="match status" value="1"/>
</dbReference>
<dbReference type="Gene3D" id="2.60.40.1730">
    <property type="entry name" value="tricorn interacting facor f3 domain"/>
    <property type="match status" value="1"/>
</dbReference>
<sequence>MRTENEHTIFLKDYAPTPYRVVSVDMDFKITEAVTRVRTQMTIEPRAETAPGTPLVLDGDGLTLDSIAIDGLPLMLSAYAANEAGLTLVEPPFRRFVLETEVNLKPEENKKLMGLYRSSGTWCTQCEPEGFRRITYYLDRPDILAPFKVRITAPREVAPVLLSNGNLIEAGDAGDGMHFALWEDPFPKPAYLFALVAGALGSITDTFTTMSGRKVDLAIYCTHGKEPECAYAMDSLKRSMAWDEKRFGREYDLDVFNIVAVADFNFGAMENKGLNIFNDKLVFALPETASDANYANIERVIAHEYFHNWTGNRITCRDWFQLCLKEGLTVYRDQEFSSDERSRPVQRIHDVENLRITQFPEDGGPLAHPPRPDRYREINNFYTTTVYQKGSEVVRMLATLLGEAGFRKGMDLYFERHDGEATTIEAFLKVFEDASGLDLSQFARWYLQAGTPTVTANDSYDAASQTYTLTLSQTTAPTPNQPDKPPFVIPIKFGLIGPNGSPMGWTGVSGGTVKDDIIVLDGDTITLTFTGVANRPVPSLFRGFSAPVRLASSLSQQDLLFLARHDSDPFNRWDALQTVTTNLMAGSAAGKAPSNGDIDALRQAILDTLGDTSLDHAFKAQVIAMPDEAVIARQIGANVDPFTVAQSRKALIGAIVGPAADRLSAIYEDLSINEPYSPDAAQAGRRSLRNGLLSLLTAGSERGAALAEAQYYAATNMTDRYAALAISARNWTPAALALLGDFRTRFGGDPLVFDKWLVASSQAPDEGVIERMRAILAAPDFPRTNPNRLRSLLGSFVMSNPAQFARADGLGFRFVTEAAAEIDHVNPQVAARVLTGFRILPLLEPKRREAARAALEALKNLQGLSRNTGDIVDRILAG</sequence>
<dbReference type="GO" id="GO:0006508">
    <property type="term" value="P:proteolysis"/>
    <property type="evidence" value="ECO:0007669"/>
    <property type="project" value="UniProtKB-UniRule"/>
</dbReference>
<dbReference type="GO" id="GO:0008270">
    <property type="term" value="F:zinc ion binding"/>
    <property type="evidence" value="ECO:0007669"/>
    <property type="project" value="InterPro"/>
</dbReference>
<dbReference type="Pfam" id="PF01433">
    <property type="entry name" value="Peptidase_M1"/>
    <property type="match status" value="1"/>
</dbReference>
<evidence type="ECO:0000259" key="13">
    <source>
        <dbReference type="Pfam" id="PF01433"/>
    </source>
</evidence>
<comment type="similarity">
    <text evidence="3">Belongs to the peptidase M1 family.</text>
</comment>
<evidence type="ECO:0000313" key="18">
    <source>
        <dbReference type="Proteomes" id="UP000033514"/>
    </source>
</evidence>
<comment type="catalytic activity">
    <reaction evidence="1">
        <text>Release of an N-terminal amino acid, Xaa-|-Yaa- from a peptide, amide or arylamide. Xaa is preferably Ala, but may be most amino acids including Pro (slow action). When a terminal hydrophobic residue is followed by a prolyl residue, the two may be released as an intact Xaa-Pro dipeptide.</text>
        <dbReference type="EC" id="3.4.11.2"/>
    </reaction>
</comment>
<feature type="domain" description="Peptidase M1 membrane alanine aminopeptidase" evidence="13">
    <location>
        <begin position="231"/>
        <end position="444"/>
    </location>
</feature>
<evidence type="ECO:0000256" key="6">
    <source>
        <dbReference type="ARBA" id="ARBA00022438"/>
    </source>
</evidence>
<dbReference type="InterPro" id="IPR037144">
    <property type="entry name" value="Peptidase_M1_pepN_C_sf"/>
</dbReference>
<dbReference type="Gene3D" id="1.10.390.10">
    <property type="entry name" value="Neutral Protease Domain 2"/>
    <property type="match status" value="1"/>
</dbReference>
<keyword evidence="7" id="KW-0645">Protease</keyword>
<dbReference type="MEROPS" id="M01.005"/>
<dbReference type="Gene3D" id="2.60.40.1840">
    <property type="match status" value="1"/>
</dbReference>
<dbReference type="CDD" id="cd09600">
    <property type="entry name" value="M1_APN"/>
    <property type="match status" value="1"/>
</dbReference>
<reference evidence="17 18" key="1">
    <citation type="submission" date="2015-03" db="EMBL/GenBank/DDBJ databases">
        <authorList>
            <person name="Hassan Y.I."/>
            <person name="Lepp D."/>
            <person name="Zhou T."/>
        </authorList>
    </citation>
    <scope>NUCLEOTIDE SEQUENCE [LARGE SCALE GENOMIC DNA]</scope>
    <source>
        <strain evidence="17 18">GH2-10</strain>
    </source>
</reference>
<feature type="domain" description="Aminopeptidase N-like N-terminal" evidence="16">
    <location>
        <begin position="25"/>
        <end position="192"/>
    </location>
</feature>
<evidence type="ECO:0000259" key="14">
    <source>
        <dbReference type="Pfam" id="PF11940"/>
    </source>
</evidence>
<gene>
    <name evidence="17" type="primary">pepN</name>
    <name evidence="17" type="ORF">VW35_03870</name>
</gene>
<dbReference type="PANTHER" id="PTHR46322">
    <property type="entry name" value="PUROMYCIN-SENSITIVE AMINOPEPTIDASE"/>
    <property type="match status" value="1"/>
</dbReference>
<dbReference type="InterPro" id="IPR035414">
    <property type="entry name" value="Peptidase_M1_pepN_Ig-like"/>
</dbReference>
<evidence type="ECO:0000256" key="4">
    <source>
        <dbReference type="ARBA" id="ARBA00012564"/>
    </source>
</evidence>
<evidence type="ECO:0000313" key="17">
    <source>
        <dbReference type="EMBL" id="KKB81265.1"/>
    </source>
</evidence>
<evidence type="ECO:0000256" key="11">
    <source>
        <dbReference type="ARBA" id="ARBA00023049"/>
    </source>
</evidence>
<evidence type="ECO:0000256" key="7">
    <source>
        <dbReference type="ARBA" id="ARBA00022670"/>
    </source>
</evidence>
<dbReference type="Gene3D" id="1.25.50.10">
    <property type="entry name" value="Peptidase M1, alanyl aminopeptidase, C-terminal domain"/>
    <property type="match status" value="1"/>
</dbReference>
<dbReference type="GO" id="GO:0016285">
    <property type="term" value="F:alanyl aminopeptidase activity"/>
    <property type="evidence" value="ECO:0007669"/>
    <property type="project" value="UniProtKB-EC"/>
</dbReference>
<dbReference type="InterPro" id="IPR001930">
    <property type="entry name" value="Peptidase_M1"/>
</dbReference>
<evidence type="ECO:0000259" key="15">
    <source>
        <dbReference type="Pfam" id="PF17432"/>
    </source>
</evidence>
<feature type="domain" description="Peptidase M1 alanyl aminopeptidase C-terminal" evidence="15">
    <location>
        <begin position="557"/>
        <end position="877"/>
    </location>
</feature>
<evidence type="ECO:0000256" key="2">
    <source>
        <dbReference type="ARBA" id="ARBA00001947"/>
    </source>
</evidence>
<dbReference type="PRINTS" id="PR00756">
    <property type="entry name" value="ALADIPTASE"/>
</dbReference>
<dbReference type="GO" id="GO:0008237">
    <property type="term" value="F:metallopeptidase activity"/>
    <property type="evidence" value="ECO:0007669"/>
    <property type="project" value="UniProtKB-UniRule"/>
</dbReference>
<dbReference type="STRING" id="361041.VW35_03870"/>
<dbReference type="PATRIC" id="fig|361041.3.peg.4176"/>
<dbReference type="SUPFAM" id="SSF55486">
    <property type="entry name" value="Metalloproteases ('zincins'), catalytic domain"/>
    <property type="match status" value="1"/>
</dbReference>
<keyword evidence="6 17" id="KW-0031">Aminopeptidase</keyword>
<dbReference type="PANTHER" id="PTHR46322:SF1">
    <property type="entry name" value="PUROMYCIN-SENSITIVE AMINOPEPTIDASE"/>
    <property type="match status" value="1"/>
</dbReference>
<dbReference type="SUPFAM" id="SSF63737">
    <property type="entry name" value="Leukotriene A4 hydrolase N-terminal domain"/>
    <property type="match status" value="1"/>
</dbReference>
<dbReference type="Pfam" id="PF17432">
    <property type="entry name" value="DUF3458_C"/>
    <property type="match status" value="1"/>
</dbReference>
<keyword evidence="10" id="KW-0862">Zinc</keyword>
<evidence type="ECO:0000256" key="9">
    <source>
        <dbReference type="ARBA" id="ARBA00022801"/>
    </source>
</evidence>
<evidence type="ECO:0000256" key="10">
    <source>
        <dbReference type="ARBA" id="ARBA00022833"/>
    </source>
</evidence>
<evidence type="ECO:0000259" key="16">
    <source>
        <dbReference type="Pfam" id="PF17900"/>
    </source>
</evidence>
<dbReference type="InterPro" id="IPR012779">
    <property type="entry name" value="Peptidase_M1_pepN"/>
</dbReference>
<dbReference type="InterPro" id="IPR042097">
    <property type="entry name" value="Aminopeptidase_N-like_N_sf"/>
</dbReference>
<dbReference type="InterPro" id="IPR045357">
    <property type="entry name" value="Aminopeptidase_N-like_N"/>
</dbReference>
<dbReference type="Proteomes" id="UP000033514">
    <property type="component" value="Unassembled WGS sequence"/>
</dbReference>
<proteinExistence type="inferred from homology"/>
<dbReference type="AlphaFoldDB" id="A0A0F5LG35"/>
<dbReference type="InterPro" id="IPR027268">
    <property type="entry name" value="Peptidase_M4/M1_CTD_sf"/>
</dbReference>
<dbReference type="Pfam" id="PF17900">
    <property type="entry name" value="Peptidase_M1_N"/>
    <property type="match status" value="1"/>
</dbReference>
<dbReference type="InterPro" id="IPR024601">
    <property type="entry name" value="Peptidase_M1_pepN_C"/>
</dbReference>
<keyword evidence="9" id="KW-0378">Hydrolase</keyword>
<dbReference type="EC" id="3.4.11.2" evidence="4 12"/>
<dbReference type="EMBL" id="LAJG01000005">
    <property type="protein sequence ID" value="KKB81265.1"/>
    <property type="molecule type" value="Genomic_DNA"/>
</dbReference>
<feature type="domain" description="Peptidase M1 alanyl aminopeptidase Ig-like fold" evidence="14">
    <location>
        <begin position="450"/>
        <end position="551"/>
    </location>
</feature>
<dbReference type="InterPro" id="IPR038438">
    <property type="entry name" value="PepN_Ig-like_sf"/>
</dbReference>